<feature type="domain" description="Cation-transporting P-type ATPase C-terminal" evidence="12">
    <location>
        <begin position="639"/>
        <end position="865"/>
    </location>
</feature>
<keyword evidence="4" id="KW-0547">Nucleotide-binding</keyword>
<dbReference type="InterPro" id="IPR023298">
    <property type="entry name" value="ATPase_P-typ_TM_dom_sf"/>
</dbReference>
<dbReference type="InterPro" id="IPR044492">
    <property type="entry name" value="P_typ_ATPase_HD_dom"/>
</dbReference>
<dbReference type="GO" id="GO:0012505">
    <property type="term" value="C:endomembrane system"/>
    <property type="evidence" value="ECO:0007669"/>
    <property type="project" value="UniProtKB-SubCell"/>
</dbReference>
<dbReference type="SUPFAM" id="SSF81660">
    <property type="entry name" value="Metal cation-transporting ATPase, ATP-binding domain N"/>
    <property type="match status" value="1"/>
</dbReference>
<accession>A0A6U9Q6U8</accession>
<dbReference type="FunFam" id="1.20.1110.10:FF:000077">
    <property type="entry name" value="ECA1 (ER-TYPE CA2+-ATPASE 1)"/>
    <property type="match status" value="1"/>
</dbReference>
<dbReference type="GO" id="GO:0016887">
    <property type="term" value="F:ATP hydrolysis activity"/>
    <property type="evidence" value="ECO:0007669"/>
    <property type="project" value="InterPro"/>
</dbReference>
<dbReference type="Gene3D" id="1.20.1110.10">
    <property type="entry name" value="Calcium-transporting ATPase, transmembrane domain"/>
    <property type="match status" value="1"/>
</dbReference>
<dbReference type="InterPro" id="IPR023299">
    <property type="entry name" value="ATPase_P-typ_cyto_dom_N"/>
</dbReference>
<dbReference type="Gene3D" id="3.40.1110.10">
    <property type="entry name" value="Calcium-transporting ATPase, cytoplasmic domain N"/>
    <property type="match status" value="1"/>
</dbReference>
<proteinExistence type="predicted"/>
<dbReference type="InterPro" id="IPR001757">
    <property type="entry name" value="P_typ_ATPase"/>
</dbReference>
<feature type="transmembrane region" description="Helical" evidence="10">
    <location>
        <begin position="138"/>
        <end position="165"/>
    </location>
</feature>
<keyword evidence="7" id="KW-1278">Translocase</keyword>
<dbReference type="Pfam" id="PF13246">
    <property type="entry name" value="Cation_ATPase"/>
    <property type="match status" value="1"/>
</dbReference>
<dbReference type="SFLD" id="SFLDS00003">
    <property type="entry name" value="Haloacid_Dehalogenase"/>
    <property type="match status" value="1"/>
</dbReference>
<dbReference type="PROSITE" id="PS00154">
    <property type="entry name" value="ATPASE_E1_E2"/>
    <property type="match status" value="1"/>
</dbReference>
<dbReference type="SFLD" id="SFLDG00002">
    <property type="entry name" value="C1.7:_P-type_atpase_like"/>
    <property type="match status" value="1"/>
</dbReference>
<keyword evidence="8 10" id="KW-1133">Transmembrane helix</keyword>
<evidence type="ECO:0000256" key="3">
    <source>
        <dbReference type="ARBA" id="ARBA00022692"/>
    </source>
</evidence>
<gene>
    <name evidence="13" type="ORF">PSAL00342_LOCUS1530</name>
    <name evidence="14" type="ORF">PSAL00342_LOCUS1533</name>
</gene>
<dbReference type="SUPFAM" id="SSF81653">
    <property type="entry name" value="Calcium ATPase, transduction domain A"/>
    <property type="match status" value="1"/>
</dbReference>
<dbReference type="AlphaFoldDB" id="A0A6U9Q6U8"/>
<sequence length="881" mass="95991">MKTATLRVEQSSLTGESVAVQKIIEPVAGEDLALQDKENTLFSGTAIANGKCTAIVTGIGMNTEIGKIQASITSASEEDSDTPLKQKLDEFGDLLTKIIGVICLLVWLINYHHFLQFNFDSAGSLPSSISFSLGRCTYYFKIAVALAVAAIPEGLPAVITTCLALGTRKMAQENAIVRRLPSVETLGCTTVICSDKTGTLTTNQMSATYMSVSGTAEGKLATYHIRGTTYSPEIGDGGIENLPNKLDAPMQTLAKICSLCNESDIELVGGKYRAVGAATEVALKVLSEKIGVPDRLIQEEILRKREVHPESMVQAASAFWKEKYTKLATLEFDRQRKSMSVLVRMHGNANELLVKGAPEMILDRCSEIVLADGSIVPLTARGRSAILLEVKGMTTEALRVLAFAYKEGNDLEELKHYDGSSHPSHKLLLDPSNYEKLEDGLTFVGLVGIKDPPRPEVSKSIMECKSAGIRVMMITGDNKNTAEAVAKNIGILDSDQEVETKSVTCSEFVRMSMKDQINLLSGQGGLVFSRAEPKHKQDIVRMLKNCGGVVAMTGDGVNDAPALKLADIGVAMGISGTEVAKDASDMILADDNFSTIVTAVAEGRGIFNNMKAFIRYMISSNIGEVVSIFLTAALGMPEGLIPVQLLWVNLVTDGPPATALGFNPPENDVMRKPPRSPKEALINGWVLFRYMVVGIYVGAATVAIFAVWYLCDSFMGIDLSKDGHSTVSWYQLTHWQQCEDWVGFAPAPYTAGSTEYTFYGNDNCEYFTRGKAKASTLSLTVLVSIEMFNALNALSEDGSLVEMPPWVNPWLLVAIAFSFFLHFLVLYIPVLASIFNIVALSWDEWKLVLLFSLPVILLDEVLKFFGRRLEKRANSVHLKKE</sequence>
<dbReference type="GO" id="GO:0019829">
    <property type="term" value="F:ATPase-coupled monoatomic cation transmembrane transporter activity"/>
    <property type="evidence" value="ECO:0007669"/>
    <property type="project" value="UniProtKB-ARBA"/>
</dbReference>
<feature type="transmembrane region" description="Helical" evidence="10">
    <location>
        <begin position="613"/>
        <end position="636"/>
    </location>
</feature>
<evidence type="ECO:0000259" key="11">
    <source>
        <dbReference type="Pfam" id="PF00122"/>
    </source>
</evidence>
<dbReference type="SFLD" id="SFLDF00027">
    <property type="entry name" value="p-type_atpase"/>
    <property type="match status" value="1"/>
</dbReference>
<dbReference type="FunFam" id="3.40.1110.10:FF:000021">
    <property type="entry name" value="calcium-transporting ATPase, endoplasmic reticulum-type"/>
    <property type="match status" value="1"/>
</dbReference>
<evidence type="ECO:0000313" key="13">
    <source>
        <dbReference type="EMBL" id="CAE0607713.1"/>
    </source>
</evidence>
<dbReference type="PANTHER" id="PTHR42861">
    <property type="entry name" value="CALCIUM-TRANSPORTING ATPASE"/>
    <property type="match status" value="1"/>
</dbReference>
<dbReference type="SUPFAM" id="SSF81665">
    <property type="entry name" value="Calcium ATPase, transmembrane domain M"/>
    <property type="match status" value="1"/>
</dbReference>
<dbReference type="NCBIfam" id="TIGR01494">
    <property type="entry name" value="ATPase_P-type"/>
    <property type="match status" value="2"/>
</dbReference>
<feature type="transmembrane region" description="Helical" evidence="10">
    <location>
        <begin position="847"/>
        <end position="865"/>
    </location>
</feature>
<evidence type="ECO:0000313" key="14">
    <source>
        <dbReference type="EMBL" id="CAE0607716.1"/>
    </source>
</evidence>
<dbReference type="Pfam" id="PF00689">
    <property type="entry name" value="Cation_ATPase_C"/>
    <property type="match status" value="1"/>
</dbReference>
<evidence type="ECO:0000256" key="4">
    <source>
        <dbReference type="ARBA" id="ARBA00022741"/>
    </source>
</evidence>
<keyword evidence="3 10" id="KW-0812">Transmembrane</keyword>
<dbReference type="EMBL" id="HBIS01001735">
    <property type="protein sequence ID" value="CAE0607713.1"/>
    <property type="molecule type" value="Transcribed_RNA"/>
</dbReference>
<feature type="transmembrane region" description="Helical" evidence="10">
    <location>
        <begin position="687"/>
        <end position="711"/>
    </location>
</feature>
<evidence type="ECO:0000256" key="2">
    <source>
        <dbReference type="ARBA" id="ARBA00022553"/>
    </source>
</evidence>
<dbReference type="GO" id="GO:0005524">
    <property type="term" value="F:ATP binding"/>
    <property type="evidence" value="ECO:0007669"/>
    <property type="project" value="UniProtKB-KW"/>
</dbReference>
<dbReference type="InterPro" id="IPR036412">
    <property type="entry name" value="HAD-like_sf"/>
</dbReference>
<reference evidence="13" key="1">
    <citation type="submission" date="2021-01" db="EMBL/GenBank/DDBJ databases">
        <authorList>
            <person name="Corre E."/>
            <person name="Pelletier E."/>
            <person name="Niang G."/>
            <person name="Scheremetjew M."/>
            <person name="Finn R."/>
            <person name="Kale V."/>
            <person name="Holt S."/>
            <person name="Cochrane G."/>
            <person name="Meng A."/>
            <person name="Brown T."/>
            <person name="Cohen L."/>
        </authorList>
    </citation>
    <scope>NUCLEOTIDE SEQUENCE</scope>
    <source>
        <strain evidence="13">CCMP1897</strain>
    </source>
</reference>
<dbReference type="Pfam" id="PF00122">
    <property type="entry name" value="E1-E2_ATPase"/>
    <property type="match status" value="1"/>
</dbReference>
<dbReference type="GO" id="GO:0016020">
    <property type="term" value="C:membrane"/>
    <property type="evidence" value="ECO:0007669"/>
    <property type="project" value="InterPro"/>
</dbReference>
<keyword evidence="5" id="KW-0067">ATP-binding</keyword>
<dbReference type="InterPro" id="IPR023214">
    <property type="entry name" value="HAD_sf"/>
</dbReference>
<dbReference type="FunFam" id="2.70.150.10:FF:000160">
    <property type="entry name" value="Sarcoplasmic/endoplasmic reticulum calcium ATPase 1"/>
    <property type="match status" value="1"/>
</dbReference>
<feature type="transmembrane region" description="Helical" evidence="10">
    <location>
        <begin position="94"/>
        <end position="114"/>
    </location>
</feature>
<dbReference type="FunFam" id="3.40.50.1000:FF:000028">
    <property type="entry name" value="Calcium-transporting P-type ATPase, putative"/>
    <property type="match status" value="1"/>
</dbReference>
<dbReference type="EMBL" id="HBIS01001738">
    <property type="protein sequence ID" value="CAE0607716.1"/>
    <property type="molecule type" value="Transcribed_RNA"/>
</dbReference>
<evidence type="ECO:0000256" key="8">
    <source>
        <dbReference type="ARBA" id="ARBA00022989"/>
    </source>
</evidence>
<dbReference type="InterPro" id="IPR006068">
    <property type="entry name" value="ATPase_P-typ_cation-transptr_C"/>
</dbReference>
<dbReference type="SUPFAM" id="SSF56784">
    <property type="entry name" value="HAD-like"/>
    <property type="match status" value="1"/>
</dbReference>
<dbReference type="Gene3D" id="2.70.150.10">
    <property type="entry name" value="Calcium-transporting ATPase, cytoplasmic transduction domain A"/>
    <property type="match status" value="1"/>
</dbReference>
<name>A0A6U9Q6U8_9CHLO</name>
<dbReference type="InterPro" id="IPR008250">
    <property type="entry name" value="ATPase_P-typ_transduc_dom_A_sf"/>
</dbReference>
<dbReference type="InterPro" id="IPR059000">
    <property type="entry name" value="ATPase_P-type_domA"/>
</dbReference>
<evidence type="ECO:0000256" key="6">
    <source>
        <dbReference type="ARBA" id="ARBA00022842"/>
    </source>
</evidence>
<keyword evidence="9 10" id="KW-0472">Membrane</keyword>
<dbReference type="GO" id="GO:0015662">
    <property type="term" value="F:P-type ion transporter activity"/>
    <property type="evidence" value="ECO:0007669"/>
    <property type="project" value="UniProtKB-ARBA"/>
</dbReference>
<feature type="domain" description="P-type ATPase A" evidence="11">
    <location>
        <begin position="5"/>
        <end position="71"/>
    </location>
</feature>
<evidence type="ECO:0000256" key="7">
    <source>
        <dbReference type="ARBA" id="ARBA00022967"/>
    </source>
</evidence>
<evidence type="ECO:0000259" key="12">
    <source>
        <dbReference type="Pfam" id="PF00689"/>
    </source>
</evidence>
<protein>
    <submittedName>
        <fullName evidence="13">Uncharacterized protein</fullName>
    </submittedName>
</protein>
<comment type="subcellular location">
    <subcellularLocation>
        <location evidence="1">Endomembrane system</location>
        <topology evidence="1">Multi-pass membrane protein</topology>
    </subcellularLocation>
</comment>
<evidence type="ECO:0000256" key="9">
    <source>
        <dbReference type="ARBA" id="ARBA00023136"/>
    </source>
</evidence>
<keyword evidence="6" id="KW-0460">Magnesium</keyword>
<dbReference type="PRINTS" id="PR00119">
    <property type="entry name" value="CATATPASE"/>
</dbReference>
<evidence type="ECO:0000256" key="5">
    <source>
        <dbReference type="ARBA" id="ARBA00022840"/>
    </source>
</evidence>
<dbReference type="Gene3D" id="3.40.50.1000">
    <property type="entry name" value="HAD superfamily/HAD-like"/>
    <property type="match status" value="1"/>
</dbReference>
<feature type="transmembrane region" description="Helical" evidence="10">
    <location>
        <begin position="810"/>
        <end position="835"/>
    </location>
</feature>
<organism evidence="13">
    <name type="scientific">Picocystis salinarum</name>
    <dbReference type="NCBI Taxonomy" id="88271"/>
    <lineage>
        <taxon>Eukaryota</taxon>
        <taxon>Viridiplantae</taxon>
        <taxon>Chlorophyta</taxon>
        <taxon>Picocystophyceae</taxon>
        <taxon>Picocystales</taxon>
        <taxon>Picocystaceae</taxon>
        <taxon>Picocystis</taxon>
    </lineage>
</organism>
<evidence type="ECO:0000256" key="10">
    <source>
        <dbReference type="SAM" id="Phobius"/>
    </source>
</evidence>
<dbReference type="FunFam" id="1.20.1110.10:FF:000027">
    <property type="entry name" value="Calcium-transporting ATPase, putative"/>
    <property type="match status" value="1"/>
</dbReference>
<evidence type="ECO:0000256" key="1">
    <source>
        <dbReference type="ARBA" id="ARBA00004127"/>
    </source>
</evidence>
<dbReference type="InterPro" id="IPR018303">
    <property type="entry name" value="ATPase_P-typ_P_site"/>
</dbReference>
<keyword evidence="2" id="KW-0597">Phosphoprotein</keyword>